<proteinExistence type="predicted"/>
<evidence type="ECO:0000313" key="1">
    <source>
        <dbReference type="EMBL" id="OJJ96382.1"/>
    </source>
</evidence>
<reference evidence="2" key="1">
    <citation type="journal article" date="2017" name="Genome Biol.">
        <title>Comparative genomics reveals high biological diversity and specific adaptations in the industrially and medically important fungal genus Aspergillus.</title>
        <authorList>
            <person name="de Vries R.P."/>
            <person name="Riley R."/>
            <person name="Wiebenga A."/>
            <person name="Aguilar-Osorio G."/>
            <person name="Amillis S."/>
            <person name="Uchima C.A."/>
            <person name="Anderluh G."/>
            <person name="Asadollahi M."/>
            <person name="Askin M."/>
            <person name="Barry K."/>
            <person name="Battaglia E."/>
            <person name="Bayram O."/>
            <person name="Benocci T."/>
            <person name="Braus-Stromeyer S.A."/>
            <person name="Caldana C."/>
            <person name="Canovas D."/>
            <person name="Cerqueira G.C."/>
            <person name="Chen F."/>
            <person name="Chen W."/>
            <person name="Choi C."/>
            <person name="Clum A."/>
            <person name="Dos Santos R.A."/>
            <person name="Damasio A.R."/>
            <person name="Diallinas G."/>
            <person name="Emri T."/>
            <person name="Fekete E."/>
            <person name="Flipphi M."/>
            <person name="Freyberg S."/>
            <person name="Gallo A."/>
            <person name="Gournas C."/>
            <person name="Habgood R."/>
            <person name="Hainaut M."/>
            <person name="Harispe M.L."/>
            <person name="Henrissat B."/>
            <person name="Hilden K.S."/>
            <person name="Hope R."/>
            <person name="Hossain A."/>
            <person name="Karabika E."/>
            <person name="Karaffa L."/>
            <person name="Karanyi Z."/>
            <person name="Krasevec N."/>
            <person name="Kuo A."/>
            <person name="Kusch H."/>
            <person name="LaButti K."/>
            <person name="Lagendijk E.L."/>
            <person name="Lapidus A."/>
            <person name="Levasseur A."/>
            <person name="Lindquist E."/>
            <person name="Lipzen A."/>
            <person name="Logrieco A.F."/>
            <person name="MacCabe A."/>
            <person name="Maekelae M.R."/>
            <person name="Malavazi I."/>
            <person name="Melin P."/>
            <person name="Meyer V."/>
            <person name="Mielnichuk N."/>
            <person name="Miskei M."/>
            <person name="Molnar A.P."/>
            <person name="Mule G."/>
            <person name="Ngan C.Y."/>
            <person name="Orejas M."/>
            <person name="Orosz E."/>
            <person name="Ouedraogo J.P."/>
            <person name="Overkamp K.M."/>
            <person name="Park H.-S."/>
            <person name="Perrone G."/>
            <person name="Piumi F."/>
            <person name="Punt P.J."/>
            <person name="Ram A.F."/>
            <person name="Ramon A."/>
            <person name="Rauscher S."/>
            <person name="Record E."/>
            <person name="Riano-Pachon D.M."/>
            <person name="Robert V."/>
            <person name="Roehrig J."/>
            <person name="Ruller R."/>
            <person name="Salamov A."/>
            <person name="Salih N.S."/>
            <person name="Samson R.A."/>
            <person name="Sandor E."/>
            <person name="Sanguinetti M."/>
            <person name="Schuetze T."/>
            <person name="Sepcic K."/>
            <person name="Shelest E."/>
            <person name="Sherlock G."/>
            <person name="Sophianopoulou V."/>
            <person name="Squina F.M."/>
            <person name="Sun H."/>
            <person name="Susca A."/>
            <person name="Todd R.B."/>
            <person name="Tsang A."/>
            <person name="Unkles S.E."/>
            <person name="van de Wiele N."/>
            <person name="van Rossen-Uffink D."/>
            <person name="Oliveira J.V."/>
            <person name="Vesth T.C."/>
            <person name="Visser J."/>
            <person name="Yu J.-H."/>
            <person name="Zhou M."/>
            <person name="Andersen M.R."/>
            <person name="Archer D.B."/>
            <person name="Baker S.E."/>
            <person name="Benoit I."/>
            <person name="Brakhage A.A."/>
            <person name="Braus G.H."/>
            <person name="Fischer R."/>
            <person name="Frisvad J.C."/>
            <person name="Goldman G.H."/>
            <person name="Houbraken J."/>
            <person name="Oakley B."/>
            <person name="Pocsi I."/>
            <person name="Scazzocchio C."/>
            <person name="Seiboth B."/>
            <person name="vanKuyk P.A."/>
            <person name="Wortman J."/>
            <person name="Dyer P.S."/>
            <person name="Grigoriev I.V."/>
        </authorList>
    </citation>
    <scope>NUCLEOTIDE SEQUENCE [LARGE SCALE GENOMIC DNA]</scope>
    <source>
        <strain evidence="2">ATCC 16872 / CBS 172.66 / WB 5094</strain>
    </source>
</reference>
<dbReference type="VEuPathDB" id="FungiDB:ASPACDRAFT_54720"/>
<dbReference type="EMBL" id="KV878986">
    <property type="protein sequence ID" value="OJJ96382.1"/>
    <property type="molecule type" value="Genomic_DNA"/>
</dbReference>
<evidence type="ECO:0000313" key="2">
    <source>
        <dbReference type="Proteomes" id="UP000184546"/>
    </source>
</evidence>
<dbReference type="GeneID" id="30976728"/>
<protein>
    <recommendedName>
        <fullName evidence="3">Protein kinase domain-containing protein</fullName>
    </recommendedName>
</protein>
<dbReference type="RefSeq" id="XP_020052722.1">
    <property type="nucleotide sequence ID" value="XM_020202914.1"/>
</dbReference>
<evidence type="ECO:0008006" key="3">
    <source>
        <dbReference type="Google" id="ProtNLM"/>
    </source>
</evidence>
<dbReference type="AlphaFoldDB" id="A0A1L9WJP4"/>
<dbReference type="OrthoDB" id="4267316at2759"/>
<name>A0A1L9WJP4_ASPA1</name>
<organism evidence="1 2">
    <name type="scientific">Aspergillus aculeatus (strain ATCC 16872 / CBS 172.66 / WB 5094)</name>
    <dbReference type="NCBI Taxonomy" id="690307"/>
    <lineage>
        <taxon>Eukaryota</taxon>
        <taxon>Fungi</taxon>
        <taxon>Dikarya</taxon>
        <taxon>Ascomycota</taxon>
        <taxon>Pezizomycotina</taxon>
        <taxon>Eurotiomycetes</taxon>
        <taxon>Eurotiomycetidae</taxon>
        <taxon>Eurotiales</taxon>
        <taxon>Aspergillaceae</taxon>
        <taxon>Aspergillus</taxon>
        <taxon>Aspergillus subgen. Circumdati</taxon>
    </lineage>
</organism>
<accession>A0A1L9WJP4</accession>
<gene>
    <name evidence="1" type="ORF">ASPACDRAFT_54720</name>
</gene>
<dbReference type="Proteomes" id="UP000184546">
    <property type="component" value="Unassembled WGS sequence"/>
</dbReference>
<sequence length="245" mass="28280">MVPSNPPAAVQASIHRTPQSPITIHAWLAISSPITHAYSSDSSRARLVAKIYDPLYFEDDEGYLDPFRCMDKYYTHEANAYPALREFQGREIPMHHGSYTLNHPVDGDRTRAVRMILIEHIPGAIVDLENRIYEQNILLIDLEPRNSILRSPSASDDNDDQGPRVVFVDLAHALFNRRRDDPAALTLNYFLGEYISPLLRWNEARYKASPFEDWMDCDWNPWLTVEFTHTVPSITPEMREQWADL</sequence>
<dbReference type="OMA" id="YGHMRAS"/>
<keyword evidence="2" id="KW-1185">Reference proteome</keyword>